<sequence>MGSPYYRDMDEPISPAGGHHRSRSATRAPTHSLEYPREQLRTRYQSLDRGLVDPHDREFIPIREPRDRSRDRSLERGLYLEEELYGRPPRQAMPERGYLGDLQVQNGELQRELGNLKKELELTNQKLGSSMHSIKTFWSPELKKERALRKEESAKYSLINDQLKLLNSENQKQAMLVRQLEEELRLRMRAPNIEMQQQMEALYAENEHLQREISILRDTIKELELRIETQKQTLQARDESIKKLLEMLQSKGMGKEEERQMFQQMQALAQKQVSMFDITNCTTTTADLMRTSFYPAQPTSVYNSNYHNIAPASKLLDVRSGRLPARRYSISGSVPLSSMVDYCNLSENAANLYTQSANLTNLLNETTKSLSRSSNILNMRSLGTTASGDSGSNLPMCHATTHFTQSLLASAPTSSSTTICGVLDPSPSLPFERMGASTATSAGTTTGLHCSYPNTSSISHLPNAVASNSNLSYYNHHLQHHLPHVNQQNSIPVPQQLQFSQHSSFCNTGCRPSTDYLLSKPIYSNNTINAASNATSFLSHPHSVLSHTKNLLSQHQFLSNPAITRSLTNLPSSTTSSYPYERPISSVTALRYPSSFDNTNLLHTMHDNIDCNAMLRYPTSYHAPYSKVDLDYSRASDMKRQVSFKFDVDTLSIDS</sequence>
<keyword evidence="3" id="KW-0597">Phosphoprotein</keyword>
<dbReference type="Proteomes" id="UP000007062">
    <property type="component" value="Chromosome 3R"/>
</dbReference>
<dbReference type="GO" id="GO:0005856">
    <property type="term" value="C:cytoskeleton"/>
    <property type="evidence" value="ECO:0007669"/>
    <property type="project" value="UniProtKB-SubCell"/>
</dbReference>
<comment type="subcellular location">
    <subcellularLocation>
        <location evidence="1">Cytoplasm</location>
        <location evidence="1">Cytoskeleton</location>
    </subcellularLocation>
    <subcellularLocation>
        <location evidence="8">Presynapse</location>
    </subcellularLocation>
</comment>
<dbReference type="PANTHER" id="PTHR18861:SF0">
    <property type="entry name" value="BRUCHPILOT, ISOFORM J"/>
    <property type="match status" value="1"/>
</dbReference>
<evidence type="ECO:0000256" key="4">
    <source>
        <dbReference type="ARBA" id="ARBA00023018"/>
    </source>
</evidence>
<evidence type="ECO:0000256" key="8">
    <source>
        <dbReference type="ARBA" id="ARBA00034106"/>
    </source>
</evidence>
<evidence type="ECO:0000256" key="2">
    <source>
        <dbReference type="ARBA" id="ARBA00022490"/>
    </source>
</evidence>
<keyword evidence="7" id="KW-0966">Cell projection</keyword>
<dbReference type="GO" id="GO:0030424">
    <property type="term" value="C:axon"/>
    <property type="evidence" value="ECO:0007669"/>
    <property type="project" value="UniProtKB-SubCell"/>
</dbReference>
<dbReference type="EMBL" id="AAAB01008980">
    <property type="status" value="NOT_ANNOTATED_CDS"/>
    <property type="molecule type" value="Genomic_DNA"/>
</dbReference>
<keyword evidence="4" id="KW-0770">Synapse</keyword>
<dbReference type="EnsemblMetazoa" id="AGAP010286-RB">
    <property type="protein sequence ID" value="AGAP010286-PB"/>
    <property type="gene ID" value="AGAP010286"/>
</dbReference>
<organism evidence="9 10">
    <name type="scientific">Anopheles gambiae</name>
    <name type="common">African malaria mosquito</name>
    <dbReference type="NCBI Taxonomy" id="7165"/>
    <lineage>
        <taxon>Eukaryota</taxon>
        <taxon>Metazoa</taxon>
        <taxon>Ecdysozoa</taxon>
        <taxon>Arthropoda</taxon>
        <taxon>Hexapoda</taxon>
        <taxon>Insecta</taxon>
        <taxon>Pterygota</taxon>
        <taxon>Neoptera</taxon>
        <taxon>Endopterygota</taxon>
        <taxon>Diptera</taxon>
        <taxon>Nematocera</taxon>
        <taxon>Culicoidea</taxon>
        <taxon>Culicidae</taxon>
        <taxon>Anophelinae</taxon>
        <taxon>Anopheles</taxon>
    </lineage>
</organism>
<dbReference type="PANTHER" id="PTHR18861">
    <property type="entry name" value="ELKS/RAB6-INTERACTING/CAST PROTEIN"/>
    <property type="match status" value="1"/>
</dbReference>
<keyword evidence="2" id="KW-0963">Cytoplasm</keyword>
<dbReference type="Pfam" id="PF10174">
    <property type="entry name" value="Cast"/>
    <property type="match status" value="1"/>
</dbReference>
<name>A0A1S4H3J3_ANOGA</name>
<evidence type="ECO:0000313" key="10">
    <source>
        <dbReference type="Proteomes" id="UP000007062"/>
    </source>
</evidence>
<protein>
    <submittedName>
        <fullName evidence="9">Uncharacterized protein</fullName>
    </submittedName>
</protein>
<evidence type="ECO:0000256" key="1">
    <source>
        <dbReference type="ARBA" id="ARBA00004245"/>
    </source>
</evidence>
<dbReference type="AlphaFoldDB" id="A0A1S4H3J3"/>
<proteinExistence type="predicted"/>
<accession>A0A1S4H3J3</accession>
<evidence type="ECO:0000256" key="3">
    <source>
        <dbReference type="ARBA" id="ARBA00022553"/>
    </source>
</evidence>
<evidence type="ECO:0000313" key="9">
    <source>
        <dbReference type="EnsemblMetazoa" id="AGAP010286-PB"/>
    </source>
</evidence>
<evidence type="ECO:0000256" key="7">
    <source>
        <dbReference type="ARBA" id="ARBA00023273"/>
    </source>
</evidence>
<keyword evidence="5" id="KW-0175">Coiled coil</keyword>
<dbReference type="GO" id="GO:0098793">
    <property type="term" value="C:presynapse"/>
    <property type="evidence" value="ECO:0007669"/>
    <property type="project" value="UniProtKB-ARBA"/>
</dbReference>
<dbReference type="VEuPathDB" id="VectorBase:AGAP010286"/>
<dbReference type="VEuPathDB" id="VectorBase:AGAMI1_002957"/>
<reference evidence="9" key="3">
    <citation type="submission" date="2020-05" db="UniProtKB">
        <authorList>
            <consortium name="EnsemblMetazoa"/>
        </authorList>
    </citation>
    <scope>IDENTIFICATION</scope>
    <source>
        <strain evidence="9">PEST</strain>
    </source>
</reference>
<keyword evidence="10" id="KW-1185">Reference proteome</keyword>
<reference evidence="9 10" key="2">
    <citation type="journal article" date="2004" name="Trends Parasitol.">
        <title>The Anopheles gambiae genome: an update.</title>
        <authorList>
            <person name="Mongin E."/>
            <person name="Louis C."/>
            <person name="Holt R.A."/>
            <person name="Birney E."/>
            <person name="Collins F.H."/>
        </authorList>
    </citation>
    <scope>NUCLEOTIDE SEQUENCE [LARGE SCALE GENOMIC DNA]</scope>
    <source>
        <strain evidence="9 10">PEST</strain>
    </source>
</reference>
<reference evidence="9 10" key="1">
    <citation type="journal article" date="2002" name="Science">
        <title>The genome sequence of the malaria mosquito Anopheles gambiae.</title>
        <authorList>
            <person name="Holt R.A."/>
            <person name="Subramanian G.M."/>
            <person name="Halpern A."/>
            <person name="Sutton G.G."/>
            <person name="Charlab R."/>
            <person name="Nusskern D.R."/>
            <person name="Wincker P."/>
            <person name="Clark A.G."/>
            <person name="Ribeiro J.M."/>
            <person name="Wides R."/>
            <person name="Salzberg S.L."/>
            <person name="Loftus B."/>
            <person name="Yandell M."/>
            <person name="Majoros W.H."/>
            <person name="Rusch D.B."/>
            <person name="Lai Z."/>
            <person name="Kraft C.L."/>
            <person name="Abril J.F."/>
            <person name="Anthouard V."/>
            <person name="Arensburger P."/>
            <person name="Atkinson P.W."/>
            <person name="Baden H."/>
            <person name="de Berardinis V."/>
            <person name="Baldwin D."/>
            <person name="Benes V."/>
            <person name="Biedler J."/>
            <person name="Blass C."/>
            <person name="Bolanos R."/>
            <person name="Boscus D."/>
            <person name="Barnstead M."/>
            <person name="Cai S."/>
            <person name="Center A."/>
            <person name="Chaturverdi K."/>
            <person name="Christophides G.K."/>
            <person name="Chrystal M.A."/>
            <person name="Clamp M."/>
            <person name="Cravchik A."/>
            <person name="Curwen V."/>
            <person name="Dana A."/>
            <person name="Delcher A."/>
            <person name="Dew I."/>
            <person name="Evans C.A."/>
            <person name="Flanigan M."/>
            <person name="Grundschober-Freimoser A."/>
            <person name="Friedli L."/>
            <person name="Gu Z."/>
            <person name="Guan P."/>
            <person name="Guigo R."/>
            <person name="Hillenmeyer M.E."/>
            <person name="Hladun S.L."/>
            <person name="Hogan J.R."/>
            <person name="Hong Y.S."/>
            <person name="Hoover J."/>
            <person name="Jaillon O."/>
            <person name="Ke Z."/>
            <person name="Kodira C."/>
            <person name="Kokoza E."/>
            <person name="Koutsos A."/>
            <person name="Letunic I."/>
            <person name="Levitsky A."/>
            <person name="Liang Y."/>
            <person name="Lin J.J."/>
            <person name="Lobo N.F."/>
            <person name="Lopez J.R."/>
            <person name="Malek J.A."/>
            <person name="McIntosh T.C."/>
            <person name="Meister S."/>
            <person name="Miller J."/>
            <person name="Mobarry C."/>
            <person name="Mongin E."/>
            <person name="Murphy S.D."/>
            <person name="O'Brochta D.A."/>
            <person name="Pfannkoch C."/>
            <person name="Qi R."/>
            <person name="Regier M.A."/>
            <person name="Remington K."/>
            <person name="Shao H."/>
            <person name="Sharakhova M.V."/>
            <person name="Sitter C.D."/>
            <person name="Shetty J."/>
            <person name="Smith T.J."/>
            <person name="Strong R."/>
            <person name="Sun J."/>
            <person name="Thomasova D."/>
            <person name="Ton L.Q."/>
            <person name="Topalis P."/>
            <person name="Tu Z."/>
            <person name="Unger M.F."/>
            <person name="Walenz B."/>
            <person name="Wang A."/>
            <person name="Wang J."/>
            <person name="Wang M."/>
            <person name="Wang X."/>
            <person name="Woodford K.J."/>
            <person name="Wortman J.R."/>
            <person name="Wu M."/>
            <person name="Yao A."/>
            <person name="Zdobnov E.M."/>
            <person name="Zhang H."/>
            <person name="Zhao Q."/>
            <person name="Zhao S."/>
            <person name="Zhu S.C."/>
            <person name="Zhimulev I."/>
            <person name="Coluzzi M."/>
            <person name="della Torre A."/>
            <person name="Roth C.W."/>
            <person name="Louis C."/>
            <person name="Kalush F."/>
            <person name="Mural R.J."/>
            <person name="Myers E.W."/>
            <person name="Adams M.D."/>
            <person name="Smith H.O."/>
            <person name="Broder S."/>
            <person name="Gardner M.J."/>
            <person name="Fraser C.M."/>
            <person name="Birney E."/>
            <person name="Bork P."/>
            <person name="Brey P.T."/>
            <person name="Venter J.C."/>
            <person name="Weissenbach J."/>
            <person name="Kafatos F.C."/>
            <person name="Collins F.H."/>
            <person name="Hoffman S.L."/>
        </authorList>
    </citation>
    <scope>NUCLEOTIDE SEQUENCE [LARGE SCALE GENOMIC DNA]</scope>
    <source>
        <strain evidence="9 10">PEST</strain>
    </source>
</reference>
<dbReference type="InterPro" id="IPR019323">
    <property type="entry name" value="ELKS/CAST"/>
</dbReference>
<evidence type="ECO:0000256" key="5">
    <source>
        <dbReference type="ARBA" id="ARBA00023054"/>
    </source>
</evidence>
<keyword evidence="6" id="KW-0206">Cytoskeleton</keyword>
<evidence type="ECO:0000256" key="6">
    <source>
        <dbReference type="ARBA" id="ARBA00023212"/>
    </source>
</evidence>